<sequence>MKKILLIGVLVLVGVSVAYCQHFWFPYTWHQKMTLEVEADGQGYPGSSVVEVSWRKNDPIGAANGPEWIGGIRGEAPYVEVPGHGVLFGLISFAGNSSYAADLAPQVITDRKGWARGPQEFSLAKAAEEQTLTIPHDRYPLLVTFSDITDPKTVQQVDPTNLAATFGAGVSLKRITLEITTSR</sequence>
<keyword evidence="2" id="KW-1185">Reference proteome</keyword>
<evidence type="ECO:0000313" key="1">
    <source>
        <dbReference type="EMBL" id="WNM62089.1"/>
    </source>
</evidence>
<protein>
    <submittedName>
        <fullName evidence="1">Uncharacterized protein</fullName>
    </submittedName>
</protein>
<reference evidence="1 2" key="1">
    <citation type="submission" date="2023-01" db="EMBL/GenBank/DDBJ databases">
        <title>Cultivation and genomic characterization of new, ubiquitous marine nitrite-oxidizing bacteria from the Nitrospirales.</title>
        <authorList>
            <person name="Mueller A.J."/>
            <person name="Daebeler A."/>
            <person name="Herbold C.W."/>
            <person name="Kirkegaard R.H."/>
            <person name="Daims H."/>
        </authorList>
    </citation>
    <scope>NUCLEOTIDE SEQUENCE [LARGE SCALE GENOMIC DNA]</scope>
    <source>
        <strain evidence="1 2">DK</strain>
    </source>
</reference>
<organism evidence="1 2">
    <name type="scientific">Candidatus Nitrospira neomarina</name>
    <dbReference type="NCBI Taxonomy" id="3020899"/>
    <lineage>
        <taxon>Bacteria</taxon>
        <taxon>Pseudomonadati</taxon>
        <taxon>Nitrospirota</taxon>
        <taxon>Nitrospiria</taxon>
        <taxon>Nitrospirales</taxon>
        <taxon>Nitrospiraceae</taxon>
        <taxon>Nitrospira</taxon>
    </lineage>
</organism>
<dbReference type="AlphaFoldDB" id="A0AA96GPY6"/>
<name>A0AA96GPY6_9BACT</name>
<dbReference type="EMBL" id="CP116968">
    <property type="protein sequence ID" value="WNM62089.1"/>
    <property type="molecule type" value="Genomic_DNA"/>
</dbReference>
<evidence type="ECO:0000313" key="2">
    <source>
        <dbReference type="Proteomes" id="UP001302494"/>
    </source>
</evidence>
<proteinExistence type="predicted"/>
<accession>A0AA96GPY6</accession>
<dbReference type="KEGG" id="nneo:PQG83_20470"/>
<dbReference type="Proteomes" id="UP001302494">
    <property type="component" value="Chromosome"/>
</dbReference>
<gene>
    <name evidence="1" type="ORF">PQG83_20470</name>
</gene>
<dbReference type="RefSeq" id="WP_312745074.1">
    <property type="nucleotide sequence ID" value="NZ_CP116968.1"/>
</dbReference>